<accession>A0A418RA49</accession>
<organism evidence="1 2">
    <name type="scientific">Hymenobacter rubripertinctus</name>
    <dbReference type="NCBI Taxonomy" id="2029981"/>
    <lineage>
        <taxon>Bacteria</taxon>
        <taxon>Pseudomonadati</taxon>
        <taxon>Bacteroidota</taxon>
        <taxon>Cytophagia</taxon>
        <taxon>Cytophagales</taxon>
        <taxon>Hymenobacteraceae</taxon>
        <taxon>Hymenobacter</taxon>
    </lineage>
</organism>
<comment type="caution">
    <text evidence="1">The sequence shown here is derived from an EMBL/GenBank/DDBJ whole genome shotgun (WGS) entry which is preliminary data.</text>
</comment>
<protein>
    <recommendedName>
        <fullName evidence="3">DUF3887 domain-containing protein</fullName>
    </recommendedName>
</protein>
<proteinExistence type="predicted"/>
<dbReference type="EMBL" id="QYCN01000001">
    <property type="protein sequence ID" value="RIY14181.1"/>
    <property type="molecule type" value="Genomic_DNA"/>
</dbReference>
<sequence>MYLTGSSALPAAAQLLEPPLPKPPSQVQVARQFLLAVLAGNWEAAYEWLSPATRQTLPMAAFRTATLPLLAHTRHYGPAIDLYKLGYRLREGQPVQPFVAFTYRADTLGPGPHLQLDIAFPDSATRQIQEFRVIQLVRE</sequence>
<gene>
    <name evidence="1" type="ORF">D0T11_00385</name>
</gene>
<dbReference type="OrthoDB" id="886373at2"/>
<dbReference type="AlphaFoldDB" id="A0A418RA49"/>
<evidence type="ECO:0000313" key="2">
    <source>
        <dbReference type="Proteomes" id="UP000284250"/>
    </source>
</evidence>
<name>A0A418RA49_9BACT</name>
<dbReference type="RefSeq" id="WP_119653809.1">
    <property type="nucleotide sequence ID" value="NZ_JBHUOI010000075.1"/>
</dbReference>
<evidence type="ECO:0000313" key="1">
    <source>
        <dbReference type="EMBL" id="RIY14181.1"/>
    </source>
</evidence>
<reference evidence="1 2" key="2">
    <citation type="submission" date="2019-01" db="EMBL/GenBank/DDBJ databases">
        <title>Hymenobacter humicola sp. nov., isolated from soils in Antarctica.</title>
        <authorList>
            <person name="Sedlacek I."/>
            <person name="Holochova P."/>
            <person name="Kralova S."/>
            <person name="Pantucek R."/>
            <person name="Stankova E."/>
            <person name="Vrbovska V."/>
            <person name="Kristofova L."/>
            <person name="Svec P."/>
            <person name="Busse H.-J."/>
        </authorList>
    </citation>
    <scope>NUCLEOTIDE SEQUENCE [LARGE SCALE GENOMIC DNA]</scope>
    <source>
        <strain evidence="1 2">CCM 8852</strain>
    </source>
</reference>
<evidence type="ECO:0008006" key="3">
    <source>
        <dbReference type="Google" id="ProtNLM"/>
    </source>
</evidence>
<dbReference type="Proteomes" id="UP000284250">
    <property type="component" value="Unassembled WGS sequence"/>
</dbReference>
<reference evidence="1 2" key="1">
    <citation type="submission" date="2018-09" db="EMBL/GenBank/DDBJ databases">
        <authorList>
            <person name="Zeman M."/>
            <person name="Pardy F."/>
        </authorList>
    </citation>
    <scope>NUCLEOTIDE SEQUENCE [LARGE SCALE GENOMIC DNA]</scope>
    <source>
        <strain evidence="1 2">CCM 8852</strain>
    </source>
</reference>
<keyword evidence="2" id="KW-1185">Reference proteome</keyword>